<dbReference type="Proteomes" id="UP000823046">
    <property type="component" value="Unassembled WGS sequence"/>
</dbReference>
<keyword evidence="2" id="KW-1185">Reference proteome</keyword>
<protein>
    <recommendedName>
        <fullName evidence="3">IMS import disulfide relay-system CHCH-CHCH-like Cx9C domain-containing protein</fullName>
    </recommendedName>
</protein>
<accession>A0ABQ7JE30</accession>
<dbReference type="EMBL" id="JADAQX010000067">
    <property type="protein sequence ID" value="KAF8822276.1"/>
    <property type="molecule type" value="Genomic_DNA"/>
</dbReference>
<name>A0ABQ7JE30_9APIC</name>
<proteinExistence type="predicted"/>
<evidence type="ECO:0008006" key="3">
    <source>
        <dbReference type="Google" id="ProtNLM"/>
    </source>
</evidence>
<reference evidence="1 2" key="1">
    <citation type="journal article" date="2020" name="bioRxiv">
        <title>Metabolic contributions of an alphaproteobacterial endosymbiont in the apicomplexan Cardiosporidium cionae.</title>
        <authorList>
            <person name="Hunter E.S."/>
            <person name="Paight C.J."/>
            <person name="Lane C.E."/>
        </authorList>
    </citation>
    <scope>NUCLEOTIDE SEQUENCE [LARGE SCALE GENOMIC DNA]</scope>
    <source>
        <strain evidence="1">ESH_2018</strain>
    </source>
</reference>
<evidence type="ECO:0000313" key="1">
    <source>
        <dbReference type="EMBL" id="KAF8822276.1"/>
    </source>
</evidence>
<gene>
    <name evidence="1" type="ORF">IE077_004115</name>
</gene>
<evidence type="ECO:0000313" key="2">
    <source>
        <dbReference type="Proteomes" id="UP000823046"/>
    </source>
</evidence>
<organism evidence="1 2">
    <name type="scientific">Cardiosporidium cionae</name>
    <dbReference type="NCBI Taxonomy" id="476202"/>
    <lineage>
        <taxon>Eukaryota</taxon>
        <taxon>Sar</taxon>
        <taxon>Alveolata</taxon>
        <taxon>Apicomplexa</taxon>
        <taxon>Aconoidasida</taxon>
        <taxon>Nephromycida</taxon>
        <taxon>Cardiosporidium</taxon>
    </lineage>
</organism>
<comment type="caution">
    <text evidence="1">The sequence shown here is derived from an EMBL/GenBank/DDBJ whole genome shotgun (WGS) entry which is preliminary data.</text>
</comment>
<sequence>MRANQSNTVAEACSTTLNNYHLCLNKSGRNPAKCRDLEKGLLGCSKSLKKDYCIDEINGLLDCSRHPSNDICAKEFVAMRECNRTTGPEILIQDGNYVLSPKHASKYTPTSLDICATAAPSRSRSALQETLHTLHSLLGLANTEERNVPYKWESLRPNPGQ</sequence>